<gene>
    <name evidence="2" type="ORF">GHJ91_10575</name>
</gene>
<dbReference type="EMBL" id="WISB01000070">
    <property type="protein sequence ID" value="MQW69588.1"/>
    <property type="molecule type" value="Genomic_DNA"/>
</dbReference>
<dbReference type="RefSeq" id="WP_153412803.1">
    <property type="nucleotide sequence ID" value="NZ_WISB01000070.1"/>
</dbReference>
<comment type="caution">
    <text evidence="2">The sequence shown here is derived from an EMBL/GenBank/DDBJ whole genome shotgun (WGS) entry which is preliminary data.</text>
</comment>
<accession>A0A6G1WIN2</accession>
<feature type="coiled-coil region" evidence="1">
    <location>
        <begin position="23"/>
        <end position="50"/>
    </location>
</feature>
<organism evidence="2">
    <name type="scientific">Sinorhizobium medicae</name>
    <dbReference type="NCBI Taxonomy" id="110321"/>
    <lineage>
        <taxon>Bacteria</taxon>
        <taxon>Pseudomonadati</taxon>
        <taxon>Pseudomonadota</taxon>
        <taxon>Alphaproteobacteria</taxon>
        <taxon>Hyphomicrobiales</taxon>
        <taxon>Rhizobiaceae</taxon>
        <taxon>Sinorhizobium/Ensifer group</taxon>
        <taxon>Sinorhizobium</taxon>
    </lineage>
</organism>
<reference evidence="2" key="1">
    <citation type="journal article" date="2013" name="Genome Biol.">
        <title>Comparative genomics of the core and accessory genomes of 48 Sinorhizobium strains comprising five genospecies.</title>
        <authorList>
            <person name="Sugawara M."/>
            <person name="Epstein B."/>
            <person name="Badgley B.D."/>
            <person name="Unno T."/>
            <person name="Xu L."/>
            <person name="Reese J."/>
            <person name="Gyaneshwar P."/>
            <person name="Denny R."/>
            <person name="Mudge J."/>
            <person name="Bharti A.K."/>
            <person name="Farmer A.D."/>
            <person name="May G.D."/>
            <person name="Woodward J.E."/>
            <person name="Medigue C."/>
            <person name="Vallenet D."/>
            <person name="Lajus A."/>
            <person name="Rouy Z."/>
            <person name="Martinez-Vaz B."/>
            <person name="Tiffin P."/>
            <person name="Young N.D."/>
            <person name="Sadowsky M.J."/>
        </authorList>
    </citation>
    <scope>NUCLEOTIDE SEQUENCE</scope>
    <source>
        <strain evidence="2">M1</strain>
    </source>
</reference>
<protein>
    <submittedName>
        <fullName evidence="2">Uncharacterized protein</fullName>
    </submittedName>
</protein>
<evidence type="ECO:0000256" key="1">
    <source>
        <dbReference type="SAM" id="Coils"/>
    </source>
</evidence>
<sequence>MKIKQKAVHVLATTMRRYSEANLAFATLKLIDLEEAIENLDRAFESKLEAFHSLYDVDRHDFDYFSNPDTALLILLRNALHHRDHDLFLSWNAEMNQPGGPRRFLGAEFLLASHQLIDSASTARQFYKVEDFLMRVDPLLNSPALENKMSSANRQTMIQHLRGGLCFDEVLLQAESERYPQKQIYINVIPVFISAICRTFKSLKQRGMVFEGADASVYGRHFTEKLVVDFSDLSYDKVRIT</sequence>
<dbReference type="AlphaFoldDB" id="A0A6G1WIN2"/>
<keyword evidence="1" id="KW-0175">Coiled coil</keyword>
<evidence type="ECO:0000313" key="2">
    <source>
        <dbReference type="EMBL" id="MQW69588.1"/>
    </source>
</evidence>
<proteinExistence type="predicted"/>
<name>A0A6G1WIN2_9HYPH</name>